<evidence type="ECO:0000256" key="1">
    <source>
        <dbReference type="SAM" id="MobiDB-lite"/>
    </source>
</evidence>
<protein>
    <submittedName>
        <fullName evidence="2">Uncharacterized protein</fullName>
    </submittedName>
</protein>
<organism evidence="2 3">
    <name type="scientific">Alteribacillus persepolensis</name>
    <dbReference type="NCBI Taxonomy" id="568899"/>
    <lineage>
        <taxon>Bacteria</taxon>
        <taxon>Bacillati</taxon>
        <taxon>Bacillota</taxon>
        <taxon>Bacilli</taxon>
        <taxon>Bacillales</taxon>
        <taxon>Bacillaceae</taxon>
        <taxon>Alteribacillus</taxon>
    </lineage>
</organism>
<feature type="compositionally biased region" description="Basic and acidic residues" evidence="1">
    <location>
        <begin position="22"/>
        <end position="34"/>
    </location>
</feature>
<dbReference type="AlphaFoldDB" id="A0A1G7ZDR6"/>
<reference evidence="2 3" key="1">
    <citation type="submission" date="2016-10" db="EMBL/GenBank/DDBJ databases">
        <authorList>
            <person name="de Groot N.N."/>
        </authorList>
    </citation>
    <scope>NUCLEOTIDE SEQUENCE [LARGE SCALE GENOMIC DNA]</scope>
    <source>
        <strain evidence="2 3">DSM 21632</strain>
    </source>
</reference>
<gene>
    <name evidence="2" type="ORF">SAMN05192534_101487</name>
</gene>
<dbReference type="Proteomes" id="UP000199163">
    <property type="component" value="Unassembled WGS sequence"/>
</dbReference>
<keyword evidence="3" id="KW-1185">Reference proteome</keyword>
<sequence>MAKKQEIDKKKNRKEKSPIGYGDKKLKGPNEPKT</sequence>
<evidence type="ECO:0000313" key="3">
    <source>
        <dbReference type="Proteomes" id="UP000199163"/>
    </source>
</evidence>
<dbReference type="EMBL" id="FNDK01000001">
    <property type="protein sequence ID" value="SDH06240.1"/>
    <property type="molecule type" value="Genomic_DNA"/>
</dbReference>
<accession>A0A1G7ZDR6</accession>
<feature type="region of interest" description="Disordered" evidence="1">
    <location>
        <begin position="1"/>
        <end position="34"/>
    </location>
</feature>
<proteinExistence type="predicted"/>
<evidence type="ECO:0000313" key="2">
    <source>
        <dbReference type="EMBL" id="SDH06240.1"/>
    </source>
</evidence>
<name>A0A1G7ZDR6_9BACI</name>